<dbReference type="Proteomes" id="UP000061512">
    <property type="component" value="Unassembled WGS sequence"/>
</dbReference>
<dbReference type="AlphaFoldDB" id="A0A132EVY5"/>
<organism evidence="1 2">
    <name type="scientific">Burkholderia pseudomultivorans</name>
    <dbReference type="NCBI Taxonomy" id="1207504"/>
    <lineage>
        <taxon>Bacteria</taxon>
        <taxon>Pseudomonadati</taxon>
        <taxon>Pseudomonadota</taxon>
        <taxon>Betaproteobacteria</taxon>
        <taxon>Burkholderiales</taxon>
        <taxon>Burkholderiaceae</taxon>
        <taxon>Burkholderia</taxon>
        <taxon>Burkholderia cepacia complex</taxon>
    </lineage>
</organism>
<comment type="caution">
    <text evidence="1">The sequence shown here is derived from an EMBL/GenBank/DDBJ whole genome shotgun (WGS) entry which is preliminary data.</text>
</comment>
<dbReference type="EMBL" id="LPJX01000055">
    <property type="protein sequence ID" value="KWF60996.1"/>
    <property type="molecule type" value="Genomic_DNA"/>
</dbReference>
<reference evidence="1 2" key="1">
    <citation type="submission" date="2015-11" db="EMBL/GenBank/DDBJ databases">
        <title>Expanding the genomic diversity of Burkholderia species for the development of highly accurate diagnostics.</title>
        <authorList>
            <person name="Sahl J."/>
            <person name="Keim P."/>
            <person name="Wagner D."/>
        </authorList>
    </citation>
    <scope>NUCLEOTIDE SEQUENCE [LARGE SCALE GENOMIC DNA]</scope>
    <source>
        <strain evidence="1 2">MSMB574WGS</strain>
    </source>
</reference>
<dbReference type="RefSeq" id="WP_060299958.1">
    <property type="nucleotide sequence ID" value="NZ_LPJX01000055.1"/>
</dbReference>
<accession>A0A132EVY5</accession>
<dbReference type="GO" id="GO:0030151">
    <property type="term" value="F:molybdenum ion binding"/>
    <property type="evidence" value="ECO:0007669"/>
    <property type="project" value="InterPro"/>
</dbReference>
<sequence length="201" mass="21333">MTHTPDCAGSRDEPTRRTLLAGAADAADFDARLFSALVAPRACRDELALLGLSREQLAGLLARHFPRLSSNDAAAFVSPCCVPVLPPAHSSFVTALHALLMRDANPAVAAADADCIASIVAHACLRPDHLWRDLGLDGRDAVSAMLERYFPALAARNVANLRWKKFLAQQTAMSLGVPAGPAPGCPGCEDYGFCFPAQQRA</sequence>
<name>A0A132EVY5_9BURK</name>
<dbReference type="InterPro" id="IPR006975">
    <property type="entry name" value="NifQ"/>
</dbReference>
<evidence type="ECO:0000313" key="2">
    <source>
        <dbReference type="Proteomes" id="UP000061512"/>
    </source>
</evidence>
<evidence type="ECO:0000313" key="1">
    <source>
        <dbReference type="EMBL" id="KWF60996.1"/>
    </source>
</evidence>
<dbReference type="GO" id="GO:0009399">
    <property type="term" value="P:nitrogen fixation"/>
    <property type="evidence" value="ECO:0007669"/>
    <property type="project" value="InterPro"/>
</dbReference>
<gene>
    <name evidence="1" type="ORF">WT57_01680</name>
</gene>
<dbReference type="Pfam" id="PF04891">
    <property type="entry name" value="NifQ"/>
    <property type="match status" value="1"/>
</dbReference>
<proteinExistence type="predicted"/>
<protein>
    <submittedName>
        <fullName evidence="1">Hydrogenase</fullName>
    </submittedName>
</protein>